<dbReference type="InterPro" id="IPR011006">
    <property type="entry name" value="CheY-like_superfamily"/>
</dbReference>
<dbReference type="PANTHER" id="PTHR44520:SF2">
    <property type="entry name" value="RESPONSE REGULATOR RCP1"/>
    <property type="match status" value="1"/>
</dbReference>
<dbReference type="GO" id="GO:0000160">
    <property type="term" value="P:phosphorelay signal transduction system"/>
    <property type="evidence" value="ECO:0007669"/>
    <property type="project" value="InterPro"/>
</dbReference>
<organism evidence="3 4">
    <name type="scientific">Cyclobacterium qasimii</name>
    <dbReference type="NCBI Taxonomy" id="1350429"/>
    <lineage>
        <taxon>Bacteria</taxon>
        <taxon>Pseudomonadati</taxon>
        <taxon>Bacteroidota</taxon>
        <taxon>Cytophagia</taxon>
        <taxon>Cytophagales</taxon>
        <taxon>Cyclobacteriaceae</taxon>
        <taxon>Cyclobacterium</taxon>
    </lineage>
</organism>
<accession>A0A512CAF2</accession>
<evidence type="ECO:0000259" key="2">
    <source>
        <dbReference type="PROSITE" id="PS50110"/>
    </source>
</evidence>
<evidence type="ECO:0000256" key="1">
    <source>
        <dbReference type="PROSITE-ProRule" id="PRU00169"/>
    </source>
</evidence>
<dbReference type="PANTHER" id="PTHR44520">
    <property type="entry name" value="RESPONSE REGULATOR RCP1-RELATED"/>
    <property type="match status" value="1"/>
</dbReference>
<keyword evidence="4" id="KW-1185">Reference proteome</keyword>
<dbReference type="InterPro" id="IPR001789">
    <property type="entry name" value="Sig_transdc_resp-reg_receiver"/>
</dbReference>
<dbReference type="SMART" id="SM00448">
    <property type="entry name" value="REC"/>
    <property type="match status" value="1"/>
</dbReference>
<feature type="domain" description="Response regulatory" evidence="2">
    <location>
        <begin position="5"/>
        <end position="132"/>
    </location>
</feature>
<dbReference type="Proteomes" id="UP000321301">
    <property type="component" value="Unassembled WGS sequence"/>
</dbReference>
<dbReference type="EMBL" id="BJYV01000006">
    <property type="protein sequence ID" value="GEO21127.1"/>
    <property type="molecule type" value="Genomic_DNA"/>
</dbReference>
<name>A0A512CAF2_9BACT</name>
<dbReference type="AlphaFoldDB" id="A0A512CAF2"/>
<feature type="modified residue" description="4-aspartylphosphate" evidence="1">
    <location>
        <position position="62"/>
    </location>
</feature>
<dbReference type="InterPro" id="IPR052893">
    <property type="entry name" value="TCS_response_regulator"/>
</dbReference>
<evidence type="ECO:0000313" key="4">
    <source>
        <dbReference type="Proteomes" id="UP000321301"/>
    </source>
</evidence>
<evidence type="ECO:0000313" key="3">
    <source>
        <dbReference type="EMBL" id="GEO21127.1"/>
    </source>
</evidence>
<comment type="caution">
    <text evidence="3">The sequence shown here is derived from an EMBL/GenBank/DDBJ whole genome shotgun (WGS) entry which is preliminary data.</text>
</comment>
<dbReference type="Gene3D" id="3.40.50.2300">
    <property type="match status" value="1"/>
</dbReference>
<keyword evidence="1" id="KW-0597">Phosphoprotein</keyword>
<dbReference type="PROSITE" id="PS50110">
    <property type="entry name" value="RESPONSE_REGULATORY"/>
    <property type="match status" value="1"/>
</dbReference>
<protein>
    <submittedName>
        <fullName evidence="3">Response regulator</fullName>
    </submittedName>
</protein>
<dbReference type="RefSeq" id="WP_020889644.1">
    <property type="nucleotide sequence ID" value="NZ_BJYV01000006.1"/>
</dbReference>
<proteinExistence type="predicted"/>
<gene>
    <name evidence="3" type="ORF">CQA01_16610</name>
</gene>
<sequence>MKLKNILLVDDDSATNFFHKIVIKRTGFSGNVSVVENGLEAVEFLQDCADGKHLQPDLILLDINMPIMNAWEFLEKFKELALSKSGTMVIIMLSTSLNPDDELRAKNIDEIADFRQKPLSVQSFQKIIDTYFKEV</sequence>
<dbReference type="SUPFAM" id="SSF52172">
    <property type="entry name" value="CheY-like"/>
    <property type="match status" value="1"/>
</dbReference>
<dbReference type="Pfam" id="PF00072">
    <property type="entry name" value="Response_reg"/>
    <property type="match status" value="1"/>
</dbReference>
<reference evidence="3 4" key="1">
    <citation type="submission" date="2019-07" db="EMBL/GenBank/DDBJ databases">
        <title>Whole genome shotgun sequence of Cyclobacterium qasimii NBRC 106168.</title>
        <authorList>
            <person name="Hosoyama A."/>
            <person name="Uohara A."/>
            <person name="Ohji S."/>
            <person name="Ichikawa N."/>
        </authorList>
    </citation>
    <scope>NUCLEOTIDE SEQUENCE [LARGE SCALE GENOMIC DNA]</scope>
    <source>
        <strain evidence="3 4">NBRC 106168</strain>
    </source>
</reference>